<feature type="transmembrane region" description="Helical" evidence="1">
    <location>
        <begin position="360"/>
        <end position="380"/>
    </location>
</feature>
<evidence type="ECO:0000313" key="3">
    <source>
        <dbReference type="Proteomes" id="UP000790347"/>
    </source>
</evidence>
<feature type="transmembrane region" description="Helical" evidence="1">
    <location>
        <begin position="386"/>
        <end position="408"/>
    </location>
</feature>
<comment type="caution">
    <text evidence="2">The sequence shown here is derived from an EMBL/GenBank/DDBJ whole genome shotgun (WGS) entry which is preliminary data.</text>
</comment>
<organism evidence="2 3">
    <name type="scientific">Dermatophagoides farinae</name>
    <name type="common">American house dust mite</name>
    <dbReference type="NCBI Taxonomy" id="6954"/>
    <lineage>
        <taxon>Eukaryota</taxon>
        <taxon>Metazoa</taxon>
        <taxon>Ecdysozoa</taxon>
        <taxon>Arthropoda</taxon>
        <taxon>Chelicerata</taxon>
        <taxon>Arachnida</taxon>
        <taxon>Acari</taxon>
        <taxon>Acariformes</taxon>
        <taxon>Sarcoptiformes</taxon>
        <taxon>Astigmata</taxon>
        <taxon>Psoroptidia</taxon>
        <taxon>Analgoidea</taxon>
        <taxon>Pyroglyphidae</taxon>
        <taxon>Dermatophagoidinae</taxon>
        <taxon>Dermatophagoides</taxon>
    </lineage>
</organism>
<protein>
    <submittedName>
        <fullName evidence="2">Uncharacterized protein</fullName>
    </submittedName>
</protein>
<keyword evidence="3" id="KW-1185">Reference proteome</keyword>
<dbReference type="AlphaFoldDB" id="A0A922HQU8"/>
<dbReference type="Proteomes" id="UP000790347">
    <property type="component" value="Unassembled WGS sequence"/>
</dbReference>
<accession>A0A922HQU8</accession>
<reference evidence="2" key="1">
    <citation type="submission" date="2013-05" db="EMBL/GenBank/DDBJ databases">
        <authorList>
            <person name="Yim A.K.Y."/>
            <person name="Chan T.F."/>
            <person name="Ji K.M."/>
            <person name="Liu X.Y."/>
            <person name="Zhou J.W."/>
            <person name="Li R.Q."/>
            <person name="Yang K.Y."/>
            <person name="Li J."/>
            <person name="Li M."/>
            <person name="Law P.T.W."/>
            <person name="Wu Y.L."/>
            <person name="Cai Z.L."/>
            <person name="Qin H."/>
            <person name="Bao Y."/>
            <person name="Leung R.K.K."/>
            <person name="Ng P.K.S."/>
            <person name="Zou J."/>
            <person name="Zhong X.J."/>
            <person name="Ran P.X."/>
            <person name="Zhong N.S."/>
            <person name="Liu Z.G."/>
            <person name="Tsui S.K.W."/>
        </authorList>
    </citation>
    <scope>NUCLEOTIDE SEQUENCE</scope>
    <source>
        <strain evidence="2">Derf</strain>
        <tissue evidence="2">Whole organism</tissue>
    </source>
</reference>
<evidence type="ECO:0000256" key="1">
    <source>
        <dbReference type="SAM" id="Phobius"/>
    </source>
</evidence>
<gene>
    <name evidence="2" type="ORF">DERF_012843</name>
</gene>
<keyword evidence="1" id="KW-1133">Transmembrane helix</keyword>
<reference evidence="2" key="2">
    <citation type="journal article" date="2022" name="Res Sq">
        <title>Comparative Genomics Reveals Insights into the Divergent Evolution of Astigmatic Mites and Household Pest Adaptations.</title>
        <authorList>
            <person name="Xiong Q."/>
            <person name="Wan A.T.-Y."/>
            <person name="Liu X.-Y."/>
            <person name="Fung C.S.-H."/>
            <person name="Xiao X."/>
            <person name="Malainual N."/>
            <person name="Hou J."/>
            <person name="Wang L."/>
            <person name="Wang M."/>
            <person name="Yang K."/>
            <person name="Cui Y."/>
            <person name="Leung E."/>
            <person name="Nong W."/>
            <person name="Shin S.-K."/>
            <person name="Au S."/>
            <person name="Jeong K.Y."/>
            <person name="Chew F.T."/>
            <person name="Hui J."/>
            <person name="Leung T.F."/>
            <person name="Tungtrongchitr A."/>
            <person name="Zhong N."/>
            <person name="Liu Z."/>
            <person name="Tsui S."/>
        </authorList>
    </citation>
    <scope>NUCLEOTIDE SEQUENCE</scope>
    <source>
        <strain evidence="2">Derf</strain>
        <tissue evidence="2">Whole organism</tissue>
    </source>
</reference>
<feature type="transmembrane region" description="Helical" evidence="1">
    <location>
        <begin position="463"/>
        <end position="490"/>
    </location>
</feature>
<feature type="transmembrane region" description="Helical" evidence="1">
    <location>
        <begin position="215"/>
        <end position="239"/>
    </location>
</feature>
<evidence type="ECO:0000313" key="2">
    <source>
        <dbReference type="EMBL" id="KAH9502044.1"/>
    </source>
</evidence>
<keyword evidence="1" id="KW-0472">Membrane</keyword>
<keyword evidence="1" id="KW-0812">Transmembrane</keyword>
<proteinExistence type="predicted"/>
<feature type="transmembrane region" description="Helical" evidence="1">
    <location>
        <begin position="84"/>
        <end position="109"/>
    </location>
</feature>
<feature type="transmembrane region" description="Helical" evidence="1">
    <location>
        <begin position="267"/>
        <end position="295"/>
    </location>
</feature>
<sequence length="505" mass="59828">MLLRIDSFFYYQFKEIIEYRHQQWYKIKHGGEILSLSIWVIRMLSGVISYNMSNGHNDDDDVDHHQYWRMDPFCYYRYVSNPRFFFQALMLIFMITLLGIVGKITFFFCNTDSPTFSSPYKYLIINLEQYRQCCRPQHEIATIKRQIFHKNWNKLCKYQFLPDIVRKSLTMLSTEYQMIIEKETIELDPYKWSKLKRIDIKQTIMPDDRLKVIKFLSLVDPIICLIHFCLIPPCLFIIIDYNVTIITTVDEHHYNIMYRLLFAIDSIILVHNIIVIIQCALFFAILSSGCTLLNYSLILRINRMLQNLAKYCRNMKNNRMKRKYRSLPKPQRLQLARIYREHGEICNDYMNSYGELWSKALLFYLVLSVPFDVIGLSVYWLDKLIWLDLATVNLILSIHALTTLLSFLDLAKQTKAMHQTGVYLPSILQSINIPFNDWSLLSLKLKLVDLFDRLQNGPKYGPCILVLGSITYKFIFNLFTTYFGMFFFVLPRISSSPSSSGHHHN</sequence>
<name>A0A922HQU8_DERFA</name>
<dbReference type="EMBL" id="ASGP02000006">
    <property type="protein sequence ID" value="KAH9502044.1"/>
    <property type="molecule type" value="Genomic_DNA"/>
</dbReference>